<evidence type="ECO:0000256" key="2">
    <source>
        <dbReference type="ARBA" id="ARBA00022679"/>
    </source>
</evidence>
<organism evidence="5 6">
    <name type="scientific">Pseudohongiella acticola</name>
    <dbReference type="NCBI Taxonomy" id="1524254"/>
    <lineage>
        <taxon>Bacteria</taxon>
        <taxon>Pseudomonadati</taxon>
        <taxon>Pseudomonadota</taxon>
        <taxon>Gammaproteobacteria</taxon>
        <taxon>Pseudomonadales</taxon>
        <taxon>Pseudohongiellaceae</taxon>
        <taxon>Pseudohongiella</taxon>
    </lineage>
</organism>
<dbReference type="PROSITE" id="PS50404">
    <property type="entry name" value="GST_NTER"/>
    <property type="match status" value="1"/>
</dbReference>
<feature type="domain" description="GST N-terminal" evidence="4">
    <location>
        <begin position="1"/>
        <end position="81"/>
    </location>
</feature>
<dbReference type="EMBL" id="MASR01000001">
    <property type="protein sequence ID" value="OFE11951.1"/>
    <property type="molecule type" value="Genomic_DNA"/>
</dbReference>
<protein>
    <recommendedName>
        <fullName evidence="1">glutathione transferase</fullName>
        <ecNumber evidence="1">2.5.1.18</ecNumber>
    </recommendedName>
</protein>
<reference evidence="6" key="1">
    <citation type="submission" date="2016-07" db="EMBL/GenBank/DDBJ databases">
        <authorList>
            <person name="Florea S."/>
            <person name="Webb J.S."/>
            <person name="Jaromczyk J."/>
            <person name="Schardl C.L."/>
        </authorList>
    </citation>
    <scope>NUCLEOTIDE SEQUENCE [LARGE SCALE GENOMIC DNA]</scope>
    <source>
        <strain evidence="6">KCTC 42131</strain>
    </source>
</reference>
<keyword evidence="6" id="KW-1185">Reference proteome</keyword>
<dbReference type="SFLD" id="SFLDG00358">
    <property type="entry name" value="Main_(cytGST)"/>
    <property type="match status" value="1"/>
</dbReference>
<gene>
    <name evidence="5" type="ORF">PHACT_01335</name>
</gene>
<dbReference type="Pfam" id="PF02798">
    <property type="entry name" value="GST_N"/>
    <property type="match status" value="1"/>
</dbReference>
<dbReference type="Gene3D" id="3.40.30.10">
    <property type="entry name" value="Glutaredoxin"/>
    <property type="match status" value="1"/>
</dbReference>
<proteinExistence type="predicted"/>
<dbReference type="PANTHER" id="PTHR44051:SF9">
    <property type="entry name" value="GLUTATHIONE S-TRANSFERASE 1"/>
    <property type="match status" value="1"/>
</dbReference>
<dbReference type="OrthoDB" id="9810080at2"/>
<comment type="caution">
    <text evidence="5">The sequence shown here is derived from an EMBL/GenBank/DDBJ whole genome shotgun (WGS) entry which is preliminary data.</text>
</comment>
<dbReference type="EC" id="2.5.1.18" evidence="1"/>
<sequence length="205" mass="23400">MITLHHLRIGRSIFTVWLLEELAVEYELKVYHRDPKTMRALDDLKQVHPLGKSPVIEDDGLIVSESGAITSYLLEKFDPDHRLSPPRSDLRQWATFTRWLHYPEGSVFTPLLIRMLLLRSGEPHTFLQGFSDKEVALHMNHIADQLADNEFILGDKFSAADIGISYMVSMAKRLGVSSDYPTLEAYLTRNQGRPAWLAAVERAVE</sequence>
<dbReference type="RefSeq" id="WP_070115575.1">
    <property type="nucleotide sequence ID" value="NZ_CAXATG010000002.1"/>
</dbReference>
<dbReference type="CDD" id="cd03046">
    <property type="entry name" value="GST_N_GTT1_like"/>
    <property type="match status" value="1"/>
</dbReference>
<accession>A0A1E8CHN5</accession>
<comment type="catalytic activity">
    <reaction evidence="3">
        <text>RX + glutathione = an S-substituted glutathione + a halide anion + H(+)</text>
        <dbReference type="Rhea" id="RHEA:16437"/>
        <dbReference type="ChEBI" id="CHEBI:15378"/>
        <dbReference type="ChEBI" id="CHEBI:16042"/>
        <dbReference type="ChEBI" id="CHEBI:17792"/>
        <dbReference type="ChEBI" id="CHEBI:57925"/>
        <dbReference type="ChEBI" id="CHEBI:90779"/>
        <dbReference type="EC" id="2.5.1.18"/>
    </reaction>
</comment>
<evidence type="ECO:0000256" key="3">
    <source>
        <dbReference type="ARBA" id="ARBA00047960"/>
    </source>
</evidence>
<dbReference type="SFLD" id="SFLDG01150">
    <property type="entry name" value="Main.1:_Beta-like"/>
    <property type="match status" value="1"/>
</dbReference>
<dbReference type="InterPro" id="IPR036249">
    <property type="entry name" value="Thioredoxin-like_sf"/>
</dbReference>
<dbReference type="Gene3D" id="1.20.1050.10">
    <property type="match status" value="1"/>
</dbReference>
<dbReference type="Pfam" id="PF13410">
    <property type="entry name" value="GST_C_2"/>
    <property type="match status" value="1"/>
</dbReference>
<dbReference type="InterPro" id="IPR036282">
    <property type="entry name" value="Glutathione-S-Trfase_C_sf"/>
</dbReference>
<name>A0A1E8CHN5_9GAMM</name>
<dbReference type="InterPro" id="IPR040079">
    <property type="entry name" value="Glutathione_S-Trfase"/>
</dbReference>
<dbReference type="PANTHER" id="PTHR44051">
    <property type="entry name" value="GLUTATHIONE S-TRANSFERASE-RELATED"/>
    <property type="match status" value="1"/>
</dbReference>
<evidence type="ECO:0000313" key="5">
    <source>
        <dbReference type="EMBL" id="OFE11951.1"/>
    </source>
</evidence>
<dbReference type="Proteomes" id="UP000175669">
    <property type="component" value="Unassembled WGS sequence"/>
</dbReference>
<dbReference type="AlphaFoldDB" id="A0A1E8CHN5"/>
<dbReference type="SFLD" id="SFLDS00019">
    <property type="entry name" value="Glutathione_Transferase_(cytos"/>
    <property type="match status" value="1"/>
</dbReference>
<keyword evidence="2 5" id="KW-0808">Transferase</keyword>
<evidence type="ECO:0000256" key="1">
    <source>
        <dbReference type="ARBA" id="ARBA00012452"/>
    </source>
</evidence>
<dbReference type="GO" id="GO:0004364">
    <property type="term" value="F:glutathione transferase activity"/>
    <property type="evidence" value="ECO:0007669"/>
    <property type="project" value="UniProtKB-EC"/>
</dbReference>
<evidence type="ECO:0000259" key="4">
    <source>
        <dbReference type="PROSITE" id="PS50404"/>
    </source>
</evidence>
<dbReference type="InterPro" id="IPR004045">
    <property type="entry name" value="Glutathione_S-Trfase_N"/>
</dbReference>
<dbReference type="STRING" id="1524254.PHACT_01335"/>
<evidence type="ECO:0000313" key="6">
    <source>
        <dbReference type="Proteomes" id="UP000175669"/>
    </source>
</evidence>
<dbReference type="SUPFAM" id="SSF52833">
    <property type="entry name" value="Thioredoxin-like"/>
    <property type="match status" value="1"/>
</dbReference>
<dbReference type="SUPFAM" id="SSF47616">
    <property type="entry name" value="GST C-terminal domain-like"/>
    <property type="match status" value="1"/>
</dbReference>
<dbReference type="GO" id="GO:0004601">
    <property type="term" value="F:peroxidase activity"/>
    <property type="evidence" value="ECO:0007669"/>
    <property type="project" value="UniProtKB-ARBA"/>
</dbReference>
<dbReference type="GO" id="GO:0005737">
    <property type="term" value="C:cytoplasm"/>
    <property type="evidence" value="ECO:0007669"/>
    <property type="project" value="UniProtKB-ARBA"/>
</dbReference>
<dbReference type="FunFam" id="3.40.30.10:FF:000156">
    <property type="entry name" value="Glutathione S-transferase 1"/>
    <property type="match status" value="1"/>
</dbReference>